<comment type="caution">
    <text evidence="2">The sequence shown here is derived from an EMBL/GenBank/DDBJ whole genome shotgun (WGS) entry which is preliminary data.</text>
</comment>
<gene>
    <name evidence="2" type="ORF">F7731_24690</name>
</gene>
<protein>
    <submittedName>
        <fullName evidence="2">Serine protease</fullName>
    </submittedName>
</protein>
<dbReference type="Proteomes" id="UP000481030">
    <property type="component" value="Unassembled WGS sequence"/>
</dbReference>
<dbReference type="EMBL" id="WBOS01000026">
    <property type="protein sequence ID" value="KAB2328625.1"/>
    <property type="molecule type" value="Genomic_DNA"/>
</dbReference>
<dbReference type="GO" id="GO:0006508">
    <property type="term" value="P:proteolysis"/>
    <property type="evidence" value="ECO:0007669"/>
    <property type="project" value="UniProtKB-KW"/>
</dbReference>
<keyword evidence="3" id="KW-1185">Reference proteome</keyword>
<dbReference type="AlphaFoldDB" id="A0A6L3UZ93"/>
<accession>A0A6L3UZ93</accession>
<organism evidence="2 3">
    <name type="scientific">Cytobacillus depressus</name>
    <dbReference type="NCBI Taxonomy" id="1602942"/>
    <lineage>
        <taxon>Bacteria</taxon>
        <taxon>Bacillati</taxon>
        <taxon>Bacillota</taxon>
        <taxon>Bacilli</taxon>
        <taxon>Bacillales</taxon>
        <taxon>Bacillaceae</taxon>
        <taxon>Cytobacillus</taxon>
    </lineage>
</organism>
<sequence length="56" mass="6883">MKVEKIEEEINKFKTHLAFLEKRLKEIQQSCNHHFCKGNQYYEKCIKCNKVNVLYY</sequence>
<evidence type="ECO:0000313" key="2">
    <source>
        <dbReference type="EMBL" id="KAB2328625.1"/>
    </source>
</evidence>
<feature type="coiled-coil region" evidence="1">
    <location>
        <begin position="3"/>
        <end position="30"/>
    </location>
</feature>
<dbReference type="GO" id="GO:0008233">
    <property type="term" value="F:peptidase activity"/>
    <property type="evidence" value="ECO:0007669"/>
    <property type="project" value="UniProtKB-KW"/>
</dbReference>
<dbReference type="RefSeq" id="WP_151537433.1">
    <property type="nucleotide sequence ID" value="NZ_WBOS01000026.1"/>
</dbReference>
<evidence type="ECO:0000313" key="3">
    <source>
        <dbReference type="Proteomes" id="UP000481030"/>
    </source>
</evidence>
<name>A0A6L3UZ93_9BACI</name>
<evidence type="ECO:0000256" key="1">
    <source>
        <dbReference type="SAM" id="Coils"/>
    </source>
</evidence>
<proteinExistence type="predicted"/>
<keyword evidence="1" id="KW-0175">Coiled coil</keyword>
<keyword evidence="2" id="KW-0378">Hydrolase</keyword>
<keyword evidence="2" id="KW-0645">Protease</keyword>
<dbReference type="OrthoDB" id="2889298at2"/>
<reference evidence="2 3" key="1">
    <citation type="journal article" date="2016" name="Antonie Van Leeuwenhoek">
        <title>Bacillus depressus sp. nov., isolated from soil of a sunflower field.</title>
        <authorList>
            <person name="Wei X."/>
            <person name="Xin D."/>
            <person name="Xin Y."/>
            <person name="Zhang H."/>
            <person name="Wang T."/>
            <person name="Zhang J."/>
        </authorList>
    </citation>
    <scope>NUCLEOTIDE SEQUENCE [LARGE SCALE GENOMIC DNA]</scope>
    <source>
        <strain evidence="2 3">BZ1</strain>
    </source>
</reference>